<dbReference type="RefSeq" id="WP_015556924.1">
    <property type="nucleotide sequence ID" value="NC_021038.1"/>
</dbReference>
<evidence type="ECO:0000313" key="8">
    <source>
        <dbReference type="EMBL" id="CBL28777.1"/>
    </source>
</evidence>
<dbReference type="Pfam" id="PF00950">
    <property type="entry name" value="ABC-3"/>
    <property type="match status" value="1"/>
</dbReference>
<sequence length="275" mass="29411">MTFQEVWEVLSYPFVTRALIVGVMVSLCASILGVILVLKRYSLIGHGLSEVGFAALSVALAFNLPPLYVSTPLVVAASFLIMFVSQRKRVGGDVAIGIAASGALAFGVLVTALTRGMNLDVCSYMFGSILAMTNEDVILSVALSLFVTGLFVLFYNRLFLITYNEDYARSLGINVTLYQFLISFLTALTVVLGMRMMGTLLISSLIILPAVTARRLVRSFRALVVLAACISLACFAVGLFLSFVWNLPTGAGIVSVNVAALMGAVLLARLMGRTA</sequence>
<feature type="transmembrane region" description="Helical" evidence="7">
    <location>
        <begin position="67"/>
        <end position="84"/>
    </location>
</feature>
<evidence type="ECO:0000256" key="5">
    <source>
        <dbReference type="ARBA" id="ARBA00023136"/>
    </source>
</evidence>
<dbReference type="PANTHER" id="PTHR30477:SF0">
    <property type="entry name" value="METAL TRANSPORT SYSTEM MEMBRANE PROTEIN TM_0125-RELATED"/>
    <property type="match status" value="1"/>
</dbReference>
<dbReference type="KEGG" id="sbr:SY1_19480"/>
<keyword evidence="5 7" id="KW-0472">Membrane</keyword>
<dbReference type="Proteomes" id="UP000008957">
    <property type="component" value="Chromosome"/>
</dbReference>
<dbReference type="GO" id="GO:0010043">
    <property type="term" value="P:response to zinc ion"/>
    <property type="evidence" value="ECO:0007669"/>
    <property type="project" value="TreeGrafter"/>
</dbReference>
<keyword evidence="4 7" id="KW-1133">Transmembrane helix</keyword>
<keyword evidence="9" id="KW-1185">Reference proteome</keyword>
<reference evidence="9" key="1">
    <citation type="submission" date="2010-03" db="EMBL/GenBank/DDBJ databases">
        <title>The genome sequence of Synergistetes sp. SGP1.</title>
        <authorList>
            <consortium name="metaHIT consortium -- http://www.metahit.eu/"/>
            <person name="Pajon A."/>
            <person name="Turner K."/>
            <person name="Parkhill J."/>
            <person name="Wade W."/>
            <person name="Vartoukian S."/>
        </authorList>
    </citation>
    <scope>NUCLEOTIDE SEQUENCE [LARGE SCALE GENOMIC DNA]</scope>
    <source>
        <strain evidence="9">SGP1</strain>
    </source>
</reference>
<feature type="transmembrane region" description="Helical" evidence="7">
    <location>
        <begin position="192"/>
        <end position="211"/>
    </location>
</feature>
<organism evidence="8 9">
    <name type="scientific">Fretibacterium fastidiosum</name>
    <dbReference type="NCBI Taxonomy" id="651822"/>
    <lineage>
        <taxon>Bacteria</taxon>
        <taxon>Thermotogati</taxon>
        <taxon>Synergistota</taxon>
        <taxon>Synergistia</taxon>
        <taxon>Synergistales</taxon>
        <taxon>Aminobacteriaceae</taxon>
        <taxon>Fretibacterium</taxon>
    </lineage>
</organism>
<feature type="transmembrane region" description="Helical" evidence="7">
    <location>
        <begin position="251"/>
        <end position="271"/>
    </location>
</feature>
<comment type="subcellular location">
    <subcellularLocation>
        <location evidence="6">Cell membrane</location>
        <topology evidence="6">Multi-pass membrane protein</topology>
    </subcellularLocation>
    <subcellularLocation>
        <location evidence="1">Membrane</location>
        <topology evidence="1">Multi-pass membrane protein</topology>
    </subcellularLocation>
</comment>
<dbReference type="SUPFAM" id="SSF81345">
    <property type="entry name" value="ABC transporter involved in vitamin B12 uptake, BtuC"/>
    <property type="match status" value="1"/>
</dbReference>
<keyword evidence="6" id="KW-0813">Transport</keyword>
<protein>
    <submittedName>
        <fullName evidence="8">ABC-type Mn2+/Zn2+ transport systems, permease components</fullName>
    </submittedName>
</protein>
<reference evidence="8 9" key="2">
    <citation type="submission" date="2010-03" db="EMBL/GenBank/DDBJ databases">
        <authorList>
            <person name="Pajon A."/>
        </authorList>
    </citation>
    <scope>NUCLEOTIDE SEQUENCE [LARGE SCALE GENOMIC DNA]</scope>
    <source>
        <strain evidence="8 9">SGP1</strain>
    </source>
</reference>
<gene>
    <name evidence="8" type="ORF">SY1_19480</name>
</gene>
<accession>A0AB94IYI2</accession>
<evidence type="ECO:0000256" key="2">
    <source>
        <dbReference type="ARBA" id="ARBA00008034"/>
    </source>
</evidence>
<comment type="similarity">
    <text evidence="2 6">Belongs to the ABC-3 integral membrane protein family.</text>
</comment>
<evidence type="ECO:0000256" key="7">
    <source>
        <dbReference type="SAM" id="Phobius"/>
    </source>
</evidence>
<evidence type="ECO:0000256" key="1">
    <source>
        <dbReference type="ARBA" id="ARBA00004141"/>
    </source>
</evidence>
<dbReference type="InterPro" id="IPR001626">
    <property type="entry name" value="ABC_TroCD"/>
</dbReference>
<dbReference type="PANTHER" id="PTHR30477">
    <property type="entry name" value="ABC-TRANSPORTER METAL-BINDING PROTEIN"/>
    <property type="match status" value="1"/>
</dbReference>
<feature type="transmembrane region" description="Helical" evidence="7">
    <location>
        <begin position="96"/>
        <end position="117"/>
    </location>
</feature>
<dbReference type="GO" id="GO:0043190">
    <property type="term" value="C:ATP-binding cassette (ABC) transporter complex"/>
    <property type="evidence" value="ECO:0007669"/>
    <property type="project" value="InterPro"/>
</dbReference>
<feature type="transmembrane region" description="Helical" evidence="7">
    <location>
        <begin position="223"/>
        <end position="245"/>
    </location>
</feature>
<dbReference type="AlphaFoldDB" id="A0AB94IYI2"/>
<feature type="transmembrane region" description="Helical" evidence="7">
    <location>
        <begin position="43"/>
        <end position="61"/>
    </location>
</feature>
<feature type="transmembrane region" description="Helical" evidence="7">
    <location>
        <begin position="167"/>
        <end position="186"/>
    </location>
</feature>
<name>A0AB94IYI2_9BACT</name>
<dbReference type="EMBL" id="FP929056">
    <property type="protein sequence ID" value="CBL28777.1"/>
    <property type="molecule type" value="Genomic_DNA"/>
</dbReference>
<evidence type="ECO:0000313" key="9">
    <source>
        <dbReference type="Proteomes" id="UP000008957"/>
    </source>
</evidence>
<dbReference type="Gene3D" id="1.10.3470.10">
    <property type="entry name" value="ABC transporter involved in vitamin B12 uptake, BtuC"/>
    <property type="match status" value="1"/>
</dbReference>
<feature type="transmembrane region" description="Helical" evidence="7">
    <location>
        <begin position="14"/>
        <end position="38"/>
    </location>
</feature>
<evidence type="ECO:0000256" key="4">
    <source>
        <dbReference type="ARBA" id="ARBA00022989"/>
    </source>
</evidence>
<dbReference type="GO" id="GO:0055085">
    <property type="term" value="P:transmembrane transport"/>
    <property type="evidence" value="ECO:0007669"/>
    <property type="project" value="InterPro"/>
</dbReference>
<evidence type="ECO:0000256" key="3">
    <source>
        <dbReference type="ARBA" id="ARBA00022692"/>
    </source>
</evidence>
<proteinExistence type="inferred from homology"/>
<dbReference type="InterPro" id="IPR037294">
    <property type="entry name" value="ABC_BtuC-like"/>
</dbReference>
<feature type="transmembrane region" description="Helical" evidence="7">
    <location>
        <begin position="137"/>
        <end position="155"/>
    </location>
</feature>
<keyword evidence="3 6" id="KW-0812">Transmembrane</keyword>
<evidence type="ECO:0000256" key="6">
    <source>
        <dbReference type="RuleBase" id="RU003943"/>
    </source>
</evidence>